<sequence length="51" mass="5814">MNEPSLVRALGQIELRYLEAEANSLRSLGLRDVIRMGRDAIVHIVMHKHCT</sequence>
<evidence type="ECO:0000313" key="2">
    <source>
        <dbReference type="Proteomes" id="UP000054166"/>
    </source>
</evidence>
<keyword evidence="2" id="KW-1185">Reference proteome</keyword>
<reference evidence="2" key="2">
    <citation type="submission" date="2015-01" db="EMBL/GenBank/DDBJ databases">
        <title>Evolutionary Origins and Diversification of the Mycorrhizal Mutualists.</title>
        <authorList>
            <consortium name="DOE Joint Genome Institute"/>
            <consortium name="Mycorrhizal Genomics Consortium"/>
            <person name="Kohler A."/>
            <person name="Kuo A."/>
            <person name="Nagy L.G."/>
            <person name="Floudas D."/>
            <person name="Copeland A."/>
            <person name="Barry K.W."/>
            <person name="Cichocki N."/>
            <person name="Veneault-Fourrey C."/>
            <person name="LaButti K."/>
            <person name="Lindquist E.A."/>
            <person name="Lipzen A."/>
            <person name="Lundell T."/>
            <person name="Morin E."/>
            <person name="Murat C."/>
            <person name="Riley R."/>
            <person name="Ohm R."/>
            <person name="Sun H."/>
            <person name="Tunlid A."/>
            <person name="Henrissat B."/>
            <person name="Grigoriev I.V."/>
            <person name="Hibbett D.S."/>
            <person name="Martin F."/>
        </authorList>
    </citation>
    <scope>NUCLEOTIDE SEQUENCE [LARGE SCALE GENOMIC DNA]</scope>
    <source>
        <strain evidence="2">F 1598</strain>
    </source>
</reference>
<dbReference type="Proteomes" id="UP000054166">
    <property type="component" value="Unassembled WGS sequence"/>
</dbReference>
<organism evidence="1 2">
    <name type="scientific">Piloderma croceum (strain F 1598)</name>
    <dbReference type="NCBI Taxonomy" id="765440"/>
    <lineage>
        <taxon>Eukaryota</taxon>
        <taxon>Fungi</taxon>
        <taxon>Dikarya</taxon>
        <taxon>Basidiomycota</taxon>
        <taxon>Agaricomycotina</taxon>
        <taxon>Agaricomycetes</taxon>
        <taxon>Agaricomycetidae</taxon>
        <taxon>Atheliales</taxon>
        <taxon>Atheliaceae</taxon>
        <taxon>Piloderma</taxon>
    </lineage>
</organism>
<dbReference type="AlphaFoldDB" id="A0A0C3CIU5"/>
<name>A0A0C3CIU5_PILCF</name>
<dbReference type="HOGENOM" id="CLU_3107171_0_0_1"/>
<gene>
    <name evidence="1" type="ORF">PILCRDRAFT_812435</name>
</gene>
<dbReference type="EMBL" id="KN832974">
    <property type="protein sequence ID" value="KIM89602.1"/>
    <property type="molecule type" value="Genomic_DNA"/>
</dbReference>
<evidence type="ECO:0000313" key="1">
    <source>
        <dbReference type="EMBL" id="KIM89602.1"/>
    </source>
</evidence>
<reference evidence="1 2" key="1">
    <citation type="submission" date="2014-04" db="EMBL/GenBank/DDBJ databases">
        <authorList>
            <consortium name="DOE Joint Genome Institute"/>
            <person name="Kuo A."/>
            <person name="Tarkka M."/>
            <person name="Buscot F."/>
            <person name="Kohler A."/>
            <person name="Nagy L.G."/>
            <person name="Floudas D."/>
            <person name="Copeland A."/>
            <person name="Barry K.W."/>
            <person name="Cichocki N."/>
            <person name="Veneault-Fourrey C."/>
            <person name="LaButti K."/>
            <person name="Lindquist E.A."/>
            <person name="Lipzen A."/>
            <person name="Lundell T."/>
            <person name="Morin E."/>
            <person name="Murat C."/>
            <person name="Sun H."/>
            <person name="Tunlid A."/>
            <person name="Henrissat B."/>
            <person name="Grigoriev I.V."/>
            <person name="Hibbett D.S."/>
            <person name="Martin F."/>
            <person name="Nordberg H.P."/>
            <person name="Cantor M.N."/>
            <person name="Hua S.X."/>
        </authorList>
    </citation>
    <scope>NUCLEOTIDE SEQUENCE [LARGE SCALE GENOMIC DNA]</scope>
    <source>
        <strain evidence="1 2">F 1598</strain>
    </source>
</reference>
<accession>A0A0C3CIU5</accession>
<proteinExistence type="predicted"/>
<protein>
    <submittedName>
        <fullName evidence="1">Uncharacterized protein</fullName>
    </submittedName>
</protein>
<dbReference type="InParanoid" id="A0A0C3CIU5"/>